<comment type="caution">
    <text evidence="1">The sequence shown here is derived from an EMBL/GenBank/DDBJ whole genome shotgun (WGS) entry which is preliminary data.</text>
</comment>
<evidence type="ECO:0000313" key="1">
    <source>
        <dbReference type="EMBL" id="GMF49536.1"/>
    </source>
</evidence>
<dbReference type="Proteomes" id="UP001165121">
    <property type="component" value="Unassembled WGS sequence"/>
</dbReference>
<protein>
    <submittedName>
        <fullName evidence="1">Unnamed protein product</fullName>
    </submittedName>
</protein>
<dbReference type="OrthoDB" id="117261at2759"/>
<proteinExistence type="predicted"/>
<accession>A0A9W7CZT7</accession>
<sequence>MPKTHGESDIPLGPTLTTMRNGRVVVPVMNIYGRSVKLPAREKSGTWTSTGDEMTVLAEEGELDRDRVRQWLADTQSDTNPVSNEEELNIGCISTEVKESLLQLLRIYPALLEPKEGCLWQQP</sequence>
<evidence type="ECO:0000313" key="2">
    <source>
        <dbReference type="Proteomes" id="UP001165121"/>
    </source>
</evidence>
<organism evidence="1 2">
    <name type="scientific">Phytophthora fragariaefolia</name>
    <dbReference type="NCBI Taxonomy" id="1490495"/>
    <lineage>
        <taxon>Eukaryota</taxon>
        <taxon>Sar</taxon>
        <taxon>Stramenopiles</taxon>
        <taxon>Oomycota</taxon>
        <taxon>Peronosporomycetes</taxon>
        <taxon>Peronosporales</taxon>
        <taxon>Peronosporaceae</taxon>
        <taxon>Phytophthora</taxon>
    </lineage>
</organism>
<reference evidence="1" key="1">
    <citation type="submission" date="2023-04" db="EMBL/GenBank/DDBJ databases">
        <title>Phytophthora fragariaefolia NBRC 109709.</title>
        <authorList>
            <person name="Ichikawa N."/>
            <person name="Sato H."/>
            <person name="Tonouchi N."/>
        </authorList>
    </citation>
    <scope>NUCLEOTIDE SEQUENCE</scope>
    <source>
        <strain evidence="1">NBRC 109709</strain>
    </source>
</reference>
<dbReference type="EMBL" id="BSXT01002542">
    <property type="protein sequence ID" value="GMF49536.1"/>
    <property type="molecule type" value="Genomic_DNA"/>
</dbReference>
<dbReference type="AlphaFoldDB" id="A0A9W7CZT7"/>
<keyword evidence="2" id="KW-1185">Reference proteome</keyword>
<gene>
    <name evidence="1" type="ORF">Pfra01_001959800</name>
</gene>
<name>A0A9W7CZT7_9STRA</name>